<comment type="caution">
    <text evidence="1">The sequence shown here is derived from an EMBL/GenBank/DDBJ whole genome shotgun (WGS) entry which is preliminary data.</text>
</comment>
<accession>A0A392TRP9</accession>
<dbReference type="AlphaFoldDB" id="A0A392TRP9"/>
<evidence type="ECO:0000313" key="1">
    <source>
        <dbReference type="EMBL" id="MCI63598.1"/>
    </source>
</evidence>
<sequence>NKIEVIKDPQGQIHYEEGKIEQILIDHFQNLFASQETHNIADTVQVVKDRINEDMYQMLSEKFTNAEVLQAIKDIKALAAPGPDG</sequence>
<dbReference type="Proteomes" id="UP000265520">
    <property type="component" value="Unassembled WGS sequence"/>
</dbReference>
<dbReference type="EMBL" id="LXQA010640027">
    <property type="protein sequence ID" value="MCI63598.1"/>
    <property type="molecule type" value="Genomic_DNA"/>
</dbReference>
<organism evidence="1 2">
    <name type="scientific">Trifolium medium</name>
    <dbReference type="NCBI Taxonomy" id="97028"/>
    <lineage>
        <taxon>Eukaryota</taxon>
        <taxon>Viridiplantae</taxon>
        <taxon>Streptophyta</taxon>
        <taxon>Embryophyta</taxon>
        <taxon>Tracheophyta</taxon>
        <taxon>Spermatophyta</taxon>
        <taxon>Magnoliopsida</taxon>
        <taxon>eudicotyledons</taxon>
        <taxon>Gunneridae</taxon>
        <taxon>Pentapetalae</taxon>
        <taxon>rosids</taxon>
        <taxon>fabids</taxon>
        <taxon>Fabales</taxon>
        <taxon>Fabaceae</taxon>
        <taxon>Papilionoideae</taxon>
        <taxon>50 kb inversion clade</taxon>
        <taxon>NPAAA clade</taxon>
        <taxon>Hologalegina</taxon>
        <taxon>IRL clade</taxon>
        <taxon>Trifolieae</taxon>
        <taxon>Trifolium</taxon>
    </lineage>
</organism>
<proteinExistence type="predicted"/>
<protein>
    <submittedName>
        <fullName evidence="1">Uncharacterized protein</fullName>
    </submittedName>
</protein>
<reference evidence="1 2" key="1">
    <citation type="journal article" date="2018" name="Front. Plant Sci.">
        <title>Red Clover (Trifolium pratense) and Zigzag Clover (T. medium) - A Picture of Genomic Similarities and Differences.</title>
        <authorList>
            <person name="Dluhosova J."/>
            <person name="Istvanek J."/>
            <person name="Nedelnik J."/>
            <person name="Repkova J."/>
        </authorList>
    </citation>
    <scope>NUCLEOTIDE SEQUENCE [LARGE SCALE GENOMIC DNA]</scope>
    <source>
        <strain evidence="2">cv. 10/8</strain>
        <tissue evidence="1">Leaf</tissue>
    </source>
</reference>
<keyword evidence="2" id="KW-1185">Reference proteome</keyword>
<name>A0A392TRP9_9FABA</name>
<feature type="non-terminal residue" evidence="1">
    <location>
        <position position="1"/>
    </location>
</feature>
<feature type="non-terminal residue" evidence="1">
    <location>
        <position position="85"/>
    </location>
</feature>
<evidence type="ECO:0000313" key="2">
    <source>
        <dbReference type="Proteomes" id="UP000265520"/>
    </source>
</evidence>